<gene>
    <name evidence="1" type="ORF">D9619_008544</name>
</gene>
<proteinExistence type="predicted"/>
<comment type="caution">
    <text evidence="1">The sequence shown here is derived from an EMBL/GenBank/DDBJ whole genome shotgun (WGS) entry which is preliminary data.</text>
</comment>
<dbReference type="AlphaFoldDB" id="A0A8H5BAW2"/>
<protein>
    <submittedName>
        <fullName evidence="1">Uncharacterized protein</fullName>
    </submittedName>
</protein>
<dbReference type="Proteomes" id="UP000567179">
    <property type="component" value="Unassembled WGS sequence"/>
</dbReference>
<evidence type="ECO:0000313" key="2">
    <source>
        <dbReference type="Proteomes" id="UP000567179"/>
    </source>
</evidence>
<keyword evidence="2" id="KW-1185">Reference proteome</keyword>
<name>A0A8H5BAW2_9AGAR</name>
<organism evidence="1 2">
    <name type="scientific">Psilocybe cf. subviscida</name>
    <dbReference type="NCBI Taxonomy" id="2480587"/>
    <lineage>
        <taxon>Eukaryota</taxon>
        <taxon>Fungi</taxon>
        <taxon>Dikarya</taxon>
        <taxon>Basidiomycota</taxon>
        <taxon>Agaricomycotina</taxon>
        <taxon>Agaricomycetes</taxon>
        <taxon>Agaricomycetidae</taxon>
        <taxon>Agaricales</taxon>
        <taxon>Agaricineae</taxon>
        <taxon>Strophariaceae</taxon>
        <taxon>Psilocybe</taxon>
    </lineage>
</organism>
<dbReference type="EMBL" id="JAACJJ010000029">
    <property type="protein sequence ID" value="KAF5319486.1"/>
    <property type="molecule type" value="Genomic_DNA"/>
</dbReference>
<evidence type="ECO:0000313" key="1">
    <source>
        <dbReference type="EMBL" id="KAF5319486.1"/>
    </source>
</evidence>
<reference evidence="1 2" key="1">
    <citation type="journal article" date="2020" name="ISME J.">
        <title>Uncovering the hidden diversity of litter-decomposition mechanisms in mushroom-forming fungi.</title>
        <authorList>
            <person name="Floudas D."/>
            <person name="Bentzer J."/>
            <person name="Ahren D."/>
            <person name="Johansson T."/>
            <person name="Persson P."/>
            <person name="Tunlid A."/>
        </authorList>
    </citation>
    <scope>NUCLEOTIDE SEQUENCE [LARGE SCALE GENOMIC DNA]</scope>
    <source>
        <strain evidence="1 2">CBS 101986</strain>
    </source>
</reference>
<accession>A0A8H5BAW2</accession>
<sequence length="99" mass="10871">MAKDLDTVQKDPLMSVDAASPEKVVDDPQPASNLVIEDLQIGVRKFRVARPRAKIFSGLFNARAYAASHLPILVRLATDIVKISPHYTLVFLLSNCGPQ</sequence>